<name>A0A370LC15_9HYPH</name>
<gene>
    <name evidence="3" type="ORF">DWE98_02110</name>
</gene>
<keyword evidence="3" id="KW-0418">Kinase</keyword>
<evidence type="ECO:0000313" key="3">
    <source>
        <dbReference type="EMBL" id="RDJ29370.1"/>
    </source>
</evidence>
<comment type="caution">
    <text evidence="3">The sequence shown here is derived from an EMBL/GenBank/DDBJ whole genome shotgun (WGS) entry which is preliminary data.</text>
</comment>
<organism evidence="3 4">
    <name type="scientific">Bosea caraganae</name>
    <dbReference type="NCBI Taxonomy" id="2763117"/>
    <lineage>
        <taxon>Bacteria</taxon>
        <taxon>Pseudomonadati</taxon>
        <taxon>Pseudomonadota</taxon>
        <taxon>Alphaproteobacteria</taxon>
        <taxon>Hyphomicrobiales</taxon>
        <taxon>Boseaceae</taxon>
        <taxon>Bosea</taxon>
    </lineage>
</organism>
<sequence length="533" mass="54474">MKFGSVAIAESVGCIAAHSVRAGDVIIKKGATITAGDAARLAAAGVTELVAVRFEAGDIDENAAAERLARALAGPGIVTEAPFTGRVNLFAAAAGVLALDVAALDAFNTIDEAITVATLPALKAVVAGEMVATIKIIPYAVAGRQVEDALARIGAVRPIALSEYRLKSVAMVSTLLPGLKPSVVEKTMKVMAERIAPAGAQIVSDVRVPHQAGPLAAAIRTAAASPAEIVVVFGASAITDRRDVVPQALVEAGGHVEHLGMPVDPGNLLLIGELDGKPVIGAPGCARSPKENGFDWVLQRCLAGIPVGRADVQKMGVGGLLMEIVSRPQPRAPGREAVAPVAGLVLAAGRSTRMGEHNKLLQVVRGEALVRHAVKAQLASRTGPVFVVTGHQRAEVEAALAGLDVRVVHNPDFASGLASSVKAGLAALPAESAGVVVSLGDMPNVTPRVIDRLAETFTDSPDAQAVVPTLFGQRGNPVLLARALFPAVARLSGDQGARRLLDAAGEGIVEVPLDDPAIAIDIDTPEALRALAG</sequence>
<dbReference type="AlphaFoldDB" id="A0A370LC15"/>
<dbReference type="Pfam" id="PF00994">
    <property type="entry name" value="MoCF_biosynth"/>
    <property type="match status" value="1"/>
</dbReference>
<keyword evidence="1" id="KW-0460">Magnesium</keyword>
<dbReference type="Gene3D" id="3.90.550.10">
    <property type="entry name" value="Spore Coat Polysaccharide Biosynthesis Protein SpsA, Chain A"/>
    <property type="match status" value="1"/>
</dbReference>
<dbReference type="InterPro" id="IPR001453">
    <property type="entry name" value="MoaB/Mog_dom"/>
</dbReference>
<keyword evidence="3" id="KW-0808">Transferase</keyword>
<keyword evidence="4" id="KW-1185">Reference proteome</keyword>
<dbReference type="Gene3D" id="3.40.980.10">
    <property type="entry name" value="MoaB/Mog-like domain"/>
    <property type="match status" value="1"/>
</dbReference>
<dbReference type="RefSeq" id="WP_114827488.1">
    <property type="nucleotide sequence ID" value="NZ_QQTO01000019.1"/>
</dbReference>
<dbReference type="Pfam" id="PF12804">
    <property type="entry name" value="NTP_transf_3"/>
    <property type="match status" value="1"/>
</dbReference>
<dbReference type="PANTHER" id="PTHR43777:SF1">
    <property type="entry name" value="MOLYBDENUM COFACTOR CYTIDYLYLTRANSFERASE"/>
    <property type="match status" value="1"/>
</dbReference>
<dbReference type="InterPro" id="IPR036425">
    <property type="entry name" value="MoaB/Mog-like_dom_sf"/>
</dbReference>
<evidence type="ECO:0000256" key="1">
    <source>
        <dbReference type="ARBA" id="ARBA00022842"/>
    </source>
</evidence>
<evidence type="ECO:0000259" key="2">
    <source>
        <dbReference type="SMART" id="SM00852"/>
    </source>
</evidence>
<dbReference type="SMART" id="SM00852">
    <property type="entry name" value="MoCF_biosynth"/>
    <property type="match status" value="1"/>
</dbReference>
<dbReference type="GO" id="GO:0016301">
    <property type="term" value="F:kinase activity"/>
    <property type="evidence" value="ECO:0007669"/>
    <property type="project" value="UniProtKB-KW"/>
</dbReference>
<evidence type="ECO:0000313" key="4">
    <source>
        <dbReference type="Proteomes" id="UP000255207"/>
    </source>
</evidence>
<proteinExistence type="predicted"/>
<protein>
    <submittedName>
        <fullName evidence="3">4-diphosphocytidyl-2C-methyl-D-erythritol kinase</fullName>
    </submittedName>
</protein>
<dbReference type="SUPFAM" id="SSF53218">
    <property type="entry name" value="Molybdenum cofactor biosynthesis proteins"/>
    <property type="match status" value="1"/>
</dbReference>
<dbReference type="PANTHER" id="PTHR43777">
    <property type="entry name" value="MOLYBDENUM COFACTOR CYTIDYLYLTRANSFERASE"/>
    <property type="match status" value="1"/>
</dbReference>
<accession>A0A370LC15</accession>
<dbReference type="CDD" id="cd04182">
    <property type="entry name" value="GT_2_like_f"/>
    <property type="match status" value="1"/>
</dbReference>
<dbReference type="EMBL" id="QQTP01000001">
    <property type="protein sequence ID" value="RDJ29370.1"/>
    <property type="molecule type" value="Genomic_DNA"/>
</dbReference>
<dbReference type="CDD" id="cd03522">
    <property type="entry name" value="MoeA_like"/>
    <property type="match status" value="1"/>
</dbReference>
<dbReference type="InterPro" id="IPR025877">
    <property type="entry name" value="MobA-like_NTP_Trfase"/>
</dbReference>
<dbReference type="InterPro" id="IPR012184">
    <property type="entry name" value="Bifunc_Mopterin-bd"/>
</dbReference>
<dbReference type="InterPro" id="IPR029044">
    <property type="entry name" value="Nucleotide-diphossugar_trans"/>
</dbReference>
<feature type="domain" description="MoaB/Mog" evidence="2">
    <location>
        <begin position="170"/>
        <end position="303"/>
    </location>
</feature>
<dbReference type="GO" id="GO:0016779">
    <property type="term" value="F:nucleotidyltransferase activity"/>
    <property type="evidence" value="ECO:0007669"/>
    <property type="project" value="UniProtKB-ARBA"/>
</dbReference>
<dbReference type="SUPFAM" id="SSF53448">
    <property type="entry name" value="Nucleotide-diphospho-sugar transferases"/>
    <property type="match status" value="1"/>
</dbReference>
<dbReference type="OrthoDB" id="9779263at2"/>
<reference evidence="4" key="1">
    <citation type="submission" date="2018-07" db="EMBL/GenBank/DDBJ databases">
        <authorList>
            <person name="Safronova V.I."/>
            <person name="Chirak E.R."/>
            <person name="Sazanova A.L."/>
        </authorList>
    </citation>
    <scope>NUCLEOTIDE SEQUENCE [LARGE SCALE GENOMIC DNA]</scope>
    <source>
        <strain evidence="4">RCAM04685</strain>
    </source>
</reference>
<dbReference type="PIRSF" id="PIRSF036626">
    <property type="entry name" value="MPTBd_MobAlike"/>
    <property type="match status" value="1"/>
</dbReference>
<dbReference type="Proteomes" id="UP000255207">
    <property type="component" value="Unassembled WGS sequence"/>
</dbReference>